<keyword evidence="3" id="KW-1003">Cell membrane</keyword>
<evidence type="ECO:0000256" key="4">
    <source>
        <dbReference type="ARBA" id="ARBA00022679"/>
    </source>
</evidence>
<evidence type="ECO:0000256" key="1">
    <source>
        <dbReference type="ARBA" id="ARBA00004202"/>
    </source>
</evidence>
<dbReference type="GO" id="GO:0047355">
    <property type="term" value="F:CDP-glycerol glycerophosphotransferase activity"/>
    <property type="evidence" value="ECO:0007669"/>
    <property type="project" value="InterPro"/>
</dbReference>
<name>A0A1T4YT20_9BACL</name>
<gene>
    <name evidence="8" type="ORF">SAMN04244570_3405</name>
</gene>
<keyword evidence="9" id="KW-1185">Reference proteome</keyword>
<dbReference type="PANTHER" id="PTHR37316:SF3">
    <property type="entry name" value="TEICHOIC ACID GLYCEROL-PHOSPHATE TRANSFERASE"/>
    <property type="match status" value="1"/>
</dbReference>
<dbReference type="InterPro" id="IPR051612">
    <property type="entry name" value="Teichoic_Acid_Biosynth"/>
</dbReference>
<dbReference type="GO" id="GO:0005886">
    <property type="term" value="C:plasma membrane"/>
    <property type="evidence" value="ECO:0007669"/>
    <property type="project" value="UniProtKB-SubCell"/>
</dbReference>
<organism evidence="8 9">
    <name type="scientific">Sporosarcina newyorkensis</name>
    <dbReference type="NCBI Taxonomy" id="759851"/>
    <lineage>
        <taxon>Bacteria</taxon>
        <taxon>Bacillati</taxon>
        <taxon>Bacillota</taxon>
        <taxon>Bacilli</taxon>
        <taxon>Bacillales</taxon>
        <taxon>Caryophanaceae</taxon>
        <taxon>Sporosarcina</taxon>
    </lineage>
</organism>
<evidence type="ECO:0000313" key="9">
    <source>
        <dbReference type="Proteomes" id="UP000190042"/>
    </source>
</evidence>
<protein>
    <submittedName>
        <fullName evidence="8">CDP-glycerol glycerophosphotransferase, TagB/SpsB family</fullName>
    </submittedName>
</protein>
<keyword evidence="7" id="KW-1133">Transmembrane helix</keyword>
<dbReference type="Gene3D" id="3.40.50.11820">
    <property type="match status" value="1"/>
</dbReference>
<dbReference type="AlphaFoldDB" id="A0A1T4YT20"/>
<evidence type="ECO:0000256" key="7">
    <source>
        <dbReference type="SAM" id="Phobius"/>
    </source>
</evidence>
<feature type="transmembrane region" description="Helical" evidence="7">
    <location>
        <begin position="7"/>
        <end position="29"/>
    </location>
</feature>
<keyword evidence="7" id="KW-0812">Transmembrane</keyword>
<dbReference type="InterPro" id="IPR007554">
    <property type="entry name" value="Glycerophosphate_synth"/>
</dbReference>
<comment type="similarity">
    <text evidence="2">Belongs to the CDP-glycerol glycerophosphotransferase family.</text>
</comment>
<dbReference type="InterPro" id="IPR043149">
    <property type="entry name" value="TagF_N"/>
</dbReference>
<dbReference type="GO" id="GO:0019350">
    <property type="term" value="P:teichoic acid biosynthetic process"/>
    <property type="evidence" value="ECO:0007669"/>
    <property type="project" value="UniProtKB-KW"/>
</dbReference>
<dbReference type="PANTHER" id="PTHR37316">
    <property type="entry name" value="TEICHOIC ACID GLYCEROL-PHOSPHATE PRIMASE"/>
    <property type="match status" value="1"/>
</dbReference>
<reference evidence="9" key="1">
    <citation type="submission" date="2017-02" db="EMBL/GenBank/DDBJ databases">
        <authorList>
            <person name="Varghese N."/>
            <person name="Submissions S."/>
        </authorList>
    </citation>
    <scope>NUCLEOTIDE SEQUENCE [LARGE SCALE GENOMIC DNA]</scope>
    <source>
        <strain evidence="9">DSM 23966</strain>
    </source>
</reference>
<evidence type="ECO:0000256" key="3">
    <source>
        <dbReference type="ARBA" id="ARBA00022475"/>
    </source>
</evidence>
<dbReference type="RefSeq" id="WP_078818420.1">
    <property type="nucleotide sequence ID" value="NZ_FUYJ01000008.1"/>
</dbReference>
<dbReference type="Gene3D" id="3.40.50.12580">
    <property type="match status" value="1"/>
</dbReference>
<dbReference type="Pfam" id="PF04464">
    <property type="entry name" value="Glyphos_transf"/>
    <property type="match status" value="1"/>
</dbReference>
<keyword evidence="6 7" id="KW-0472">Membrane</keyword>
<evidence type="ECO:0000313" key="8">
    <source>
        <dbReference type="EMBL" id="SKB04421.1"/>
    </source>
</evidence>
<evidence type="ECO:0000256" key="2">
    <source>
        <dbReference type="ARBA" id="ARBA00010488"/>
    </source>
</evidence>
<comment type="subcellular location">
    <subcellularLocation>
        <location evidence="1">Cell membrane</location>
        <topology evidence="1">Peripheral membrane protein</topology>
    </subcellularLocation>
</comment>
<accession>A0A1T4YT20</accession>
<evidence type="ECO:0000256" key="6">
    <source>
        <dbReference type="ARBA" id="ARBA00023136"/>
    </source>
</evidence>
<sequence length="426" mass="51166">MRLKDHNIILACWCTIKIWIAYLLVKIFYRNDRETIVLVGGNLGEKYEDNAAVFHQYLVNNYTEQMKIYWMYDPKFDYINQHAILHAVPLGSFRNYLLFFRASYTVHGHSIIYDLAPFMDRYIFLNKKAEMLHISHGIECFKKILIQKEDVPLLKRCNYFNCASNYEYEIKRNEWKMPEEKLIITGMARFDRLPPNEPPVHMKRLMLMLTWREWLFDLSEKEFQESEYFQATVGLLKSEKLQSLLTDHQLELRVILHPFMKKYEDQFRMDGYMNERMSFFSFGEILVMEELNEADMLITDYSSISWDFLYMNKPIIFYTFDQKEFLSNRGSYLDLDKDLYGYKANTQNEVLSYLSHVLNDKKYDNPYFDKAANYIDFFDQQNCERLATELFSKHYVTKRTGFKDKHALPDDFPLVSNEAVQYNCNK</sequence>
<dbReference type="EMBL" id="FUYJ01000008">
    <property type="protein sequence ID" value="SKB04421.1"/>
    <property type="molecule type" value="Genomic_DNA"/>
</dbReference>
<dbReference type="SUPFAM" id="SSF53756">
    <property type="entry name" value="UDP-Glycosyltransferase/glycogen phosphorylase"/>
    <property type="match status" value="1"/>
</dbReference>
<dbReference type="Proteomes" id="UP000190042">
    <property type="component" value="Unassembled WGS sequence"/>
</dbReference>
<keyword evidence="5" id="KW-0777">Teichoic acid biosynthesis</keyword>
<keyword evidence="4 8" id="KW-0808">Transferase</keyword>
<dbReference type="InterPro" id="IPR043148">
    <property type="entry name" value="TagF_C"/>
</dbReference>
<proteinExistence type="inferred from homology"/>
<evidence type="ECO:0000256" key="5">
    <source>
        <dbReference type="ARBA" id="ARBA00022944"/>
    </source>
</evidence>